<comment type="caution">
    <text evidence="1">The sequence shown here is derived from an EMBL/GenBank/DDBJ whole genome shotgun (WGS) entry which is preliminary data.</text>
</comment>
<dbReference type="PANTHER" id="PTHR45033:SF2">
    <property type="entry name" value="ZINC-TYPE ALCOHOL DEHYDROGENASE-LIKE PROTEIN C1773.06C"/>
    <property type="match status" value="1"/>
</dbReference>
<dbReference type="PANTHER" id="PTHR45033">
    <property type="match status" value="1"/>
</dbReference>
<evidence type="ECO:0000313" key="2">
    <source>
        <dbReference type="Proteomes" id="UP000241769"/>
    </source>
</evidence>
<evidence type="ECO:0008006" key="3">
    <source>
        <dbReference type="Google" id="ProtNLM"/>
    </source>
</evidence>
<dbReference type="Pfam" id="PF13602">
    <property type="entry name" value="ADH_zinc_N_2"/>
    <property type="match status" value="1"/>
</dbReference>
<proteinExistence type="predicted"/>
<dbReference type="OrthoDB" id="203908at2759"/>
<dbReference type="STRING" id="1890364.A0A2P6NZF2"/>
<dbReference type="InterPro" id="IPR036291">
    <property type="entry name" value="NAD(P)-bd_dom_sf"/>
</dbReference>
<evidence type="ECO:0000313" key="1">
    <source>
        <dbReference type="EMBL" id="PRP89298.1"/>
    </source>
</evidence>
<dbReference type="AlphaFoldDB" id="A0A2P6NZF2"/>
<accession>A0A2P6NZF2</accession>
<dbReference type="Gene3D" id="3.40.50.720">
    <property type="entry name" value="NAD(P)-binding Rossmann-like Domain"/>
    <property type="match status" value="1"/>
</dbReference>
<organism evidence="1 2">
    <name type="scientific">Planoprotostelium fungivorum</name>
    <dbReference type="NCBI Taxonomy" id="1890364"/>
    <lineage>
        <taxon>Eukaryota</taxon>
        <taxon>Amoebozoa</taxon>
        <taxon>Evosea</taxon>
        <taxon>Variosea</taxon>
        <taxon>Cavosteliida</taxon>
        <taxon>Cavosteliaceae</taxon>
        <taxon>Planoprotostelium</taxon>
    </lineage>
</organism>
<dbReference type="InterPro" id="IPR052711">
    <property type="entry name" value="Zinc_ADH-like"/>
</dbReference>
<gene>
    <name evidence="1" type="ORF">PROFUN_02172</name>
</gene>
<keyword evidence="2" id="KW-1185">Reference proteome</keyword>
<reference evidence="1 2" key="1">
    <citation type="journal article" date="2018" name="Genome Biol. Evol.">
        <title>Multiple Roots of Fruiting Body Formation in Amoebozoa.</title>
        <authorList>
            <person name="Hillmann F."/>
            <person name="Forbes G."/>
            <person name="Novohradska S."/>
            <person name="Ferling I."/>
            <person name="Riege K."/>
            <person name="Groth M."/>
            <person name="Westermann M."/>
            <person name="Marz M."/>
            <person name="Spaller T."/>
            <person name="Winckler T."/>
            <person name="Schaap P."/>
            <person name="Glockner G."/>
        </authorList>
    </citation>
    <scope>NUCLEOTIDE SEQUENCE [LARGE SCALE GENOMIC DNA]</scope>
    <source>
        <strain evidence="1 2">Jena</strain>
    </source>
</reference>
<sequence length="228" mass="25863">MELSFRTITEDANYHIISSSDEKLAKCKELGANDTINHQKTKNWGEVTNGRGVDHIIELGGFATLQQSLAALKIQGQVHIIGFIAGSQVEPYDVSFEIYKNAAHVRSYLVGHKKGLERFVAAIENKKIKPVIDRVFTFDQTKDAYEYLLSQKHVGKIVIKKTFLPERERKPEETFVVEKLGQCSLLTKIHLPHCMQKGAMRQTGCMPFPHSIESEYLQAPSHQALWKK</sequence>
<dbReference type="SUPFAM" id="SSF51735">
    <property type="entry name" value="NAD(P)-binding Rossmann-fold domains"/>
    <property type="match status" value="1"/>
</dbReference>
<dbReference type="InParanoid" id="A0A2P6NZF2"/>
<dbReference type="Proteomes" id="UP000241769">
    <property type="component" value="Unassembled WGS sequence"/>
</dbReference>
<dbReference type="EMBL" id="MDYQ01000004">
    <property type="protein sequence ID" value="PRP89298.1"/>
    <property type="molecule type" value="Genomic_DNA"/>
</dbReference>
<name>A0A2P6NZF2_9EUKA</name>
<dbReference type="Gene3D" id="3.90.180.10">
    <property type="entry name" value="Medium-chain alcohol dehydrogenases, catalytic domain"/>
    <property type="match status" value="1"/>
</dbReference>
<protein>
    <recommendedName>
        <fullName evidence="3">Alcohol dehydrogenase-like C-terminal domain-containing protein</fullName>
    </recommendedName>
</protein>